<dbReference type="Gene3D" id="2.30.30.140">
    <property type="match status" value="1"/>
</dbReference>
<dbReference type="PANTHER" id="PTHR12663">
    <property type="entry name" value="ANDROGEN INDUCED INHIBITOR OF PROLIFERATION AS3 / PDS5-RELATED"/>
    <property type="match status" value="1"/>
</dbReference>
<keyword evidence="11" id="KW-1185">Reference proteome</keyword>
<comment type="caution">
    <text evidence="10">The sequence shown here is derived from an EMBL/GenBank/DDBJ whole genome shotgun (WGS) entry which is preliminary data.</text>
</comment>
<protein>
    <submittedName>
        <fullName evidence="10">Sister chromatid cohesion protein PDS5</fullName>
    </submittedName>
</protein>
<dbReference type="SMART" id="SM00333">
    <property type="entry name" value="TUDOR"/>
    <property type="match status" value="1"/>
</dbReference>
<dbReference type="InterPro" id="IPR039776">
    <property type="entry name" value="Pds5"/>
</dbReference>
<feature type="region of interest" description="Disordered" evidence="8">
    <location>
        <begin position="257"/>
        <end position="564"/>
    </location>
</feature>
<dbReference type="Proteomes" id="UP001558713">
    <property type="component" value="Unassembled WGS sequence"/>
</dbReference>
<evidence type="ECO:0000313" key="11">
    <source>
        <dbReference type="Proteomes" id="UP001558713"/>
    </source>
</evidence>
<feature type="compositionally biased region" description="Low complexity" evidence="8">
    <location>
        <begin position="508"/>
        <end position="521"/>
    </location>
</feature>
<dbReference type="GO" id="GO:0051301">
    <property type="term" value="P:cell division"/>
    <property type="evidence" value="ECO:0007669"/>
    <property type="project" value="UniProtKB-KW"/>
</dbReference>
<proteinExistence type="predicted"/>
<dbReference type="EMBL" id="JBANAX010000139">
    <property type="protein sequence ID" value="KAL1221023.1"/>
    <property type="molecule type" value="Genomic_DNA"/>
</dbReference>
<evidence type="ECO:0000256" key="4">
    <source>
        <dbReference type="ARBA" id="ARBA00022776"/>
    </source>
</evidence>
<evidence type="ECO:0000313" key="10">
    <source>
        <dbReference type="EMBL" id="KAL1221023.1"/>
    </source>
</evidence>
<feature type="compositionally biased region" description="Basic and acidic residues" evidence="8">
    <location>
        <begin position="550"/>
        <end position="564"/>
    </location>
</feature>
<feature type="compositionally biased region" description="Basic and acidic residues" evidence="8">
    <location>
        <begin position="682"/>
        <end position="709"/>
    </location>
</feature>
<keyword evidence="2" id="KW-0132">Cell division</keyword>
<reference evidence="10 11" key="1">
    <citation type="submission" date="2024-04" db="EMBL/GenBank/DDBJ databases">
        <title>Genome assembly C_amara_ONT_v2.</title>
        <authorList>
            <person name="Yant L."/>
            <person name="Moore C."/>
            <person name="Slenker M."/>
        </authorList>
    </citation>
    <scope>NUCLEOTIDE SEQUENCE [LARGE SCALE GENOMIC DNA]</scope>
    <source>
        <tissue evidence="10">Leaf</tissue>
    </source>
</reference>
<keyword evidence="4" id="KW-0498">Mitosis</keyword>
<feature type="compositionally biased region" description="Basic and acidic residues" evidence="8">
    <location>
        <begin position="265"/>
        <end position="280"/>
    </location>
</feature>
<comment type="subcellular location">
    <subcellularLocation>
        <location evidence="1">Nucleus</location>
    </subcellularLocation>
</comment>
<dbReference type="GO" id="GO:0035825">
    <property type="term" value="P:homologous recombination"/>
    <property type="evidence" value="ECO:0007669"/>
    <property type="project" value="UniProtKB-ARBA"/>
</dbReference>
<evidence type="ECO:0000259" key="9">
    <source>
        <dbReference type="SMART" id="SM00333"/>
    </source>
</evidence>
<keyword evidence="6" id="KW-0539">Nucleus</keyword>
<feature type="compositionally biased region" description="Basic and acidic residues" evidence="8">
    <location>
        <begin position="422"/>
        <end position="434"/>
    </location>
</feature>
<keyword evidence="7" id="KW-0131">Cell cycle</keyword>
<keyword evidence="3" id="KW-0227">DNA damage</keyword>
<feature type="compositionally biased region" description="Basic residues" evidence="8">
    <location>
        <begin position="300"/>
        <end position="312"/>
    </location>
</feature>
<evidence type="ECO:0000256" key="5">
    <source>
        <dbReference type="ARBA" id="ARBA00023204"/>
    </source>
</evidence>
<sequence length="709" mass="78516">MGPLVGATELSKALVEAGNNLLKPHSSTDATLTLLDEIESLLSTVEQDPIESVQKSLMSPMNALVSAELLRNPDSDIRVSVISCLTEIMRITAPEAPYNDNHMKDIFQVTIEVFEKLADTSCRSYKKVENVLETVSKVRSSLVMLDLECDDLVLEMFRQFLKIIRPDHPQIVLLSMETIMITVIDESEEVPMDLLEVLLTTVKKENQDVSPAALKLVEKVLSSCACNLQPSIMEALKSSGTSLDMYSPVVSSLCQSDSATTQAQDDLKAKENEADEKVPEEQVVPSDSLEDKLNLGLSRKGNRSKRIARSGTRRVNGDEKVKTGRDLNQGQAESTDGETESGSSRKRGRKPNSLMNPEEGYSFKTSSSKKVQEKEVGDLSVGKGAAKKGALPTKVGQTNQSVVISLSPSGKARTGSHKRSRTKMEEKSHEEPKSKKQIVKKGKPEENDLIESSLEKTEDSIKTGKSSKKEKTQNGLAKTSAKKPLAETKMVKASGKKLVHSDEKKTKSAGASKSTPTSQTSKSKKINSRATTSAIKKSEQTPKSQPNRKRTAEEKGKWNTKEHGEELVGKKVKVWWPLDKKFYEGVIDSYSSRTKEHQIKYTDGDKEELNLKVERFEIIQDKSSASENLEQDEEIDLPESIPLSELIQRQKAKKRKIVSKNVQPSKKKKKGEEEDEPTGSNVEEKESTMSEEKLQEKKELKEIGDSHSG</sequence>
<accession>A0ABD1BUY5</accession>
<dbReference type="SUPFAM" id="SSF63748">
    <property type="entry name" value="Tudor/PWWP/MBT"/>
    <property type="match status" value="1"/>
</dbReference>
<gene>
    <name evidence="10" type="ORF">V5N11_012287</name>
</gene>
<dbReference type="CDD" id="cd20404">
    <property type="entry name" value="Tudor_Agenet_AtEML-like"/>
    <property type="match status" value="1"/>
</dbReference>
<evidence type="ECO:0000256" key="7">
    <source>
        <dbReference type="ARBA" id="ARBA00023306"/>
    </source>
</evidence>
<dbReference type="InterPro" id="IPR016024">
    <property type="entry name" value="ARM-type_fold"/>
</dbReference>
<dbReference type="GO" id="GO:0006281">
    <property type="term" value="P:DNA repair"/>
    <property type="evidence" value="ECO:0007669"/>
    <property type="project" value="UniProtKB-KW"/>
</dbReference>
<dbReference type="InterPro" id="IPR002999">
    <property type="entry name" value="Tudor"/>
</dbReference>
<dbReference type="GO" id="GO:0005634">
    <property type="term" value="C:nucleus"/>
    <property type="evidence" value="ECO:0007669"/>
    <property type="project" value="UniProtKB-SubCell"/>
</dbReference>
<evidence type="ECO:0000256" key="2">
    <source>
        <dbReference type="ARBA" id="ARBA00022618"/>
    </source>
</evidence>
<feature type="compositionally biased region" description="Polar residues" evidence="8">
    <location>
        <begin position="528"/>
        <end position="545"/>
    </location>
</feature>
<feature type="region of interest" description="Disordered" evidence="8">
    <location>
        <begin position="620"/>
        <end position="709"/>
    </location>
</feature>
<dbReference type="PANTHER" id="PTHR12663:SF69">
    <property type="entry name" value="SISTER CHROMATID COHESION PROTEIN PDS5 HOMOLOG E"/>
    <property type="match status" value="1"/>
</dbReference>
<feature type="compositionally biased region" description="Basic and acidic residues" evidence="8">
    <location>
        <begin position="315"/>
        <end position="325"/>
    </location>
</feature>
<dbReference type="SUPFAM" id="SSF48371">
    <property type="entry name" value="ARM repeat"/>
    <property type="match status" value="1"/>
</dbReference>
<dbReference type="Pfam" id="PF20168">
    <property type="entry name" value="PDS5"/>
    <property type="match status" value="1"/>
</dbReference>
<organism evidence="10 11">
    <name type="scientific">Cardamine amara subsp. amara</name>
    <dbReference type="NCBI Taxonomy" id="228776"/>
    <lineage>
        <taxon>Eukaryota</taxon>
        <taxon>Viridiplantae</taxon>
        <taxon>Streptophyta</taxon>
        <taxon>Embryophyta</taxon>
        <taxon>Tracheophyta</taxon>
        <taxon>Spermatophyta</taxon>
        <taxon>Magnoliopsida</taxon>
        <taxon>eudicotyledons</taxon>
        <taxon>Gunneridae</taxon>
        <taxon>Pentapetalae</taxon>
        <taxon>rosids</taxon>
        <taxon>malvids</taxon>
        <taxon>Brassicales</taxon>
        <taxon>Brassicaceae</taxon>
        <taxon>Cardamineae</taxon>
        <taxon>Cardamine</taxon>
    </lineage>
</organism>
<feature type="compositionally biased region" description="Polar residues" evidence="8">
    <location>
        <begin position="395"/>
        <end position="408"/>
    </location>
</feature>
<evidence type="ECO:0000256" key="3">
    <source>
        <dbReference type="ARBA" id="ARBA00022763"/>
    </source>
</evidence>
<feature type="compositionally biased region" description="Basic and acidic residues" evidence="8">
    <location>
        <begin position="453"/>
        <end position="472"/>
    </location>
</feature>
<name>A0ABD1BUY5_CARAN</name>
<feature type="domain" description="Tudor" evidence="9">
    <location>
        <begin position="564"/>
        <end position="622"/>
    </location>
</feature>
<evidence type="ECO:0000256" key="8">
    <source>
        <dbReference type="SAM" id="MobiDB-lite"/>
    </source>
</evidence>
<keyword evidence="5" id="KW-0234">DNA repair</keyword>
<evidence type="ECO:0000256" key="6">
    <source>
        <dbReference type="ARBA" id="ARBA00023242"/>
    </source>
</evidence>
<dbReference type="AlphaFoldDB" id="A0ABD1BUY5"/>
<evidence type="ECO:0000256" key="1">
    <source>
        <dbReference type="ARBA" id="ARBA00004123"/>
    </source>
</evidence>
<dbReference type="GO" id="GO:0007064">
    <property type="term" value="P:mitotic sister chromatid cohesion"/>
    <property type="evidence" value="ECO:0007669"/>
    <property type="project" value="UniProtKB-ARBA"/>
</dbReference>